<keyword evidence="5 10" id="KW-0067">ATP-binding</keyword>
<dbReference type="InterPro" id="IPR027417">
    <property type="entry name" value="P-loop_NTPase"/>
</dbReference>
<comment type="similarity">
    <text evidence="1 10 12">Belongs to the RecA family.</text>
</comment>
<dbReference type="GO" id="GO:0005829">
    <property type="term" value="C:cytosol"/>
    <property type="evidence" value="ECO:0007669"/>
    <property type="project" value="TreeGrafter"/>
</dbReference>
<evidence type="ECO:0000256" key="7">
    <source>
        <dbReference type="ARBA" id="ARBA00023172"/>
    </source>
</evidence>
<dbReference type="GO" id="GO:0140664">
    <property type="term" value="F:ATP-dependent DNA damage sensor activity"/>
    <property type="evidence" value="ECO:0007669"/>
    <property type="project" value="InterPro"/>
</dbReference>
<dbReference type="PROSITE" id="PS50163">
    <property type="entry name" value="RECA_3"/>
    <property type="match status" value="1"/>
</dbReference>
<evidence type="ECO:0000313" key="16">
    <source>
        <dbReference type="Proteomes" id="UP000249645"/>
    </source>
</evidence>
<dbReference type="InterPro" id="IPR020588">
    <property type="entry name" value="RecA_ATP-bd"/>
</dbReference>
<evidence type="ECO:0000256" key="10">
    <source>
        <dbReference type="HAMAP-Rule" id="MF_00268"/>
    </source>
</evidence>
<feature type="domain" description="RecA family profile 2" evidence="14">
    <location>
        <begin position="200"/>
        <end position="273"/>
    </location>
</feature>
<gene>
    <name evidence="10 15" type="primary">recA</name>
    <name evidence="15" type="ORF">DI598_13925</name>
</gene>
<dbReference type="PROSITE" id="PS00321">
    <property type="entry name" value="RECA_1"/>
    <property type="match status" value="1"/>
</dbReference>
<dbReference type="GO" id="GO:0006281">
    <property type="term" value="P:DNA repair"/>
    <property type="evidence" value="ECO:0007669"/>
    <property type="project" value="UniProtKB-UniRule"/>
</dbReference>
<dbReference type="Pfam" id="PF21096">
    <property type="entry name" value="RecA_C"/>
    <property type="match status" value="1"/>
</dbReference>
<organism evidence="15 16">
    <name type="scientific">Pseudopedobacter saltans</name>
    <dbReference type="NCBI Taxonomy" id="151895"/>
    <lineage>
        <taxon>Bacteria</taxon>
        <taxon>Pseudomonadati</taxon>
        <taxon>Bacteroidota</taxon>
        <taxon>Sphingobacteriia</taxon>
        <taxon>Sphingobacteriales</taxon>
        <taxon>Sphingobacteriaceae</taxon>
        <taxon>Pseudopedobacter</taxon>
    </lineage>
</organism>
<dbReference type="CDD" id="cd00983">
    <property type="entry name" value="RecA"/>
    <property type="match status" value="1"/>
</dbReference>
<keyword evidence="3 10" id="KW-0547">Nucleotide-binding</keyword>
<evidence type="ECO:0000256" key="5">
    <source>
        <dbReference type="ARBA" id="ARBA00022840"/>
    </source>
</evidence>
<protein>
    <recommendedName>
        <fullName evidence="2 10">Protein RecA</fullName>
    </recommendedName>
    <alternativeName>
        <fullName evidence="10 11">Recombinase A</fullName>
    </alternativeName>
</protein>
<dbReference type="GO" id="GO:0009432">
    <property type="term" value="P:SOS response"/>
    <property type="evidence" value="ECO:0007669"/>
    <property type="project" value="UniProtKB-UniRule"/>
</dbReference>
<evidence type="ECO:0000259" key="13">
    <source>
        <dbReference type="PROSITE" id="PS50162"/>
    </source>
</evidence>
<dbReference type="SMART" id="SM00382">
    <property type="entry name" value="AAA"/>
    <property type="match status" value="1"/>
</dbReference>
<keyword evidence="10" id="KW-0963">Cytoplasm</keyword>
<evidence type="ECO:0000256" key="12">
    <source>
        <dbReference type="RuleBase" id="RU004527"/>
    </source>
</evidence>
<dbReference type="EMBL" id="QFOI01000291">
    <property type="protein sequence ID" value="PZP44970.1"/>
    <property type="molecule type" value="Genomic_DNA"/>
</dbReference>
<dbReference type="GO" id="GO:0003697">
    <property type="term" value="F:single-stranded DNA binding"/>
    <property type="evidence" value="ECO:0007669"/>
    <property type="project" value="UniProtKB-UniRule"/>
</dbReference>
<dbReference type="GO" id="GO:0006310">
    <property type="term" value="P:DNA recombination"/>
    <property type="evidence" value="ECO:0007669"/>
    <property type="project" value="UniProtKB-UniRule"/>
</dbReference>
<evidence type="ECO:0000313" key="15">
    <source>
        <dbReference type="EMBL" id="PZP44970.1"/>
    </source>
</evidence>
<dbReference type="PANTHER" id="PTHR45900:SF1">
    <property type="entry name" value="MITOCHONDRIAL DNA REPAIR PROTEIN RECA HOMOLOG-RELATED"/>
    <property type="match status" value="1"/>
</dbReference>
<accession>A0A2W5EUD0</accession>
<feature type="domain" description="RecA family profile 1" evidence="13">
    <location>
        <begin position="36"/>
        <end position="195"/>
    </location>
</feature>
<keyword evidence="8 10" id="KW-0234">DNA repair</keyword>
<evidence type="ECO:0000256" key="6">
    <source>
        <dbReference type="ARBA" id="ARBA00023125"/>
    </source>
</evidence>
<evidence type="ECO:0000256" key="8">
    <source>
        <dbReference type="ARBA" id="ARBA00023204"/>
    </source>
</evidence>
<comment type="caution">
    <text evidence="15">The sequence shown here is derived from an EMBL/GenBank/DDBJ whole genome shotgun (WGS) entry which is preliminary data.</text>
</comment>
<dbReference type="InterPro" id="IPR049428">
    <property type="entry name" value="RecA-like_N"/>
</dbReference>
<sequence>MSNADKLKALKLTMDKIDKDFGKGSVMMMNEKAHTEIEVVSTGSIGLDTALGVAGLPKGRIIEIYGPESSGKTTLATHVIAEAQKLGGMCAIVDAEHAFDSSYAKKLGVDVDSLLISQPDYGEQALEIADRLILSGALDVVVIDSVAALVPKGELEGEMGDSKMGLQARLMSQALRKLTATISKTNTICIFINQLREKIGVMFGNPETTTGGNALKFYASVRLDIRRSAQIKDGDSIVGNRVKVKVVKNKVAPPFRSAEFDIIYGQGISKIGEILDMGVELGFVQKSGSWFSYDGNKLGQGRDAVKQLLADNPELAQEIENKIRVKLSGEVLPAAEAIGAAAEEEGE</sequence>
<comment type="subcellular location">
    <subcellularLocation>
        <location evidence="10">Cytoplasm</location>
    </subcellularLocation>
</comment>
<dbReference type="GO" id="GO:0005524">
    <property type="term" value="F:ATP binding"/>
    <property type="evidence" value="ECO:0007669"/>
    <property type="project" value="UniProtKB-UniRule"/>
</dbReference>
<comment type="function">
    <text evidence="10">Can catalyze the hydrolysis of ATP in the presence of single-stranded DNA, the ATP-dependent uptake of single-stranded DNA by duplex DNA, and the ATP-dependent hybridization of homologous single-stranded DNAs. It interacts with LexA causing its activation and leading to its autocatalytic cleavage.</text>
</comment>
<proteinExistence type="inferred from homology"/>
<evidence type="ECO:0000259" key="14">
    <source>
        <dbReference type="PROSITE" id="PS50163"/>
    </source>
</evidence>
<dbReference type="InterPro" id="IPR013765">
    <property type="entry name" value="DNA_recomb/repair_RecA"/>
</dbReference>
<dbReference type="PRINTS" id="PR00142">
    <property type="entry name" value="RECA"/>
</dbReference>
<dbReference type="SUPFAM" id="SSF52540">
    <property type="entry name" value="P-loop containing nucleoside triphosphate hydrolases"/>
    <property type="match status" value="1"/>
</dbReference>
<keyword evidence="6 10" id="KW-0238">DNA-binding</keyword>
<dbReference type="InterPro" id="IPR020587">
    <property type="entry name" value="RecA_monomer-monomer_interface"/>
</dbReference>
<feature type="binding site" evidence="10">
    <location>
        <begin position="66"/>
        <end position="73"/>
    </location>
    <ligand>
        <name>ATP</name>
        <dbReference type="ChEBI" id="CHEBI:30616"/>
    </ligand>
</feature>
<dbReference type="InterPro" id="IPR003593">
    <property type="entry name" value="AAA+_ATPase"/>
</dbReference>
<evidence type="ECO:0000256" key="4">
    <source>
        <dbReference type="ARBA" id="ARBA00022763"/>
    </source>
</evidence>
<dbReference type="InterPro" id="IPR020584">
    <property type="entry name" value="DNA_recomb/repair_RecA_CS"/>
</dbReference>
<dbReference type="PROSITE" id="PS50162">
    <property type="entry name" value="RECA_2"/>
    <property type="match status" value="1"/>
</dbReference>
<dbReference type="PANTHER" id="PTHR45900">
    <property type="entry name" value="RECA"/>
    <property type="match status" value="1"/>
</dbReference>
<evidence type="ECO:0000256" key="3">
    <source>
        <dbReference type="ARBA" id="ARBA00022741"/>
    </source>
</evidence>
<dbReference type="NCBIfam" id="TIGR02012">
    <property type="entry name" value="tigrfam_recA"/>
    <property type="match status" value="1"/>
</dbReference>
<keyword evidence="4 10" id="KW-0227">DNA damage</keyword>
<evidence type="ECO:0000256" key="9">
    <source>
        <dbReference type="ARBA" id="ARBA00023236"/>
    </source>
</evidence>
<dbReference type="HAMAP" id="MF_00268">
    <property type="entry name" value="RecA"/>
    <property type="match status" value="1"/>
</dbReference>
<dbReference type="Proteomes" id="UP000249645">
    <property type="component" value="Unassembled WGS sequence"/>
</dbReference>
<dbReference type="Gene3D" id="3.40.50.300">
    <property type="entry name" value="P-loop containing nucleotide triphosphate hydrolases"/>
    <property type="match status" value="1"/>
</dbReference>
<keyword evidence="9 10" id="KW-0742">SOS response</keyword>
<dbReference type="SUPFAM" id="SSF54752">
    <property type="entry name" value="RecA protein, C-terminal domain"/>
    <property type="match status" value="1"/>
</dbReference>
<dbReference type="Pfam" id="PF00154">
    <property type="entry name" value="RecA_N"/>
    <property type="match status" value="1"/>
</dbReference>
<keyword evidence="7 10" id="KW-0233">DNA recombination</keyword>
<dbReference type="GO" id="GO:0003684">
    <property type="term" value="F:damaged DNA binding"/>
    <property type="evidence" value="ECO:0007669"/>
    <property type="project" value="UniProtKB-UniRule"/>
</dbReference>
<evidence type="ECO:0000256" key="1">
    <source>
        <dbReference type="ARBA" id="ARBA00009391"/>
    </source>
</evidence>
<evidence type="ECO:0000256" key="2">
    <source>
        <dbReference type="ARBA" id="ARBA00015553"/>
    </source>
</evidence>
<reference evidence="15 16" key="1">
    <citation type="submission" date="2017-11" db="EMBL/GenBank/DDBJ databases">
        <title>Infants hospitalized years apart are colonized by the same room-sourced microbial strains.</title>
        <authorList>
            <person name="Brooks B."/>
            <person name="Olm M.R."/>
            <person name="Firek B.A."/>
            <person name="Baker R."/>
            <person name="Thomas B.C."/>
            <person name="Morowitz M.J."/>
            <person name="Banfield J.F."/>
        </authorList>
    </citation>
    <scope>NUCLEOTIDE SEQUENCE [LARGE SCALE GENOMIC DNA]</scope>
    <source>
        <strain evidence="15">S2_009_000_R2_76</strain>
    </source>
</reference>
<dbReference type="AlphaFoldDB" id="A0A2W5EUD0"/>
<dbReference type="FunFam" id="3.40.50.300:FF:000087">
    <property type="entry name" value="Recombinase RecA"/>
    <property type="match status" value="1"/>
</dbReference>
<dbReference type="InterPro" id="IPR023400">
    <property type="entry name" value="RecA_C_sf"/>
</dbReference>
<evidence type="ECO:0000256" key="11">
    <source>
        <dbReference type="RuleBase" id="RU000526"/>
    </source>
</evidence>
<dbReference type="InterPro" id="IPR049261">
    <property type="entry name" value="RecA-like_C"/>
</dbReference>
<name>A0A2W5EUD0_9SPHI</name>